<dbReference type="SFLD" id="SFLDG01067">
    <property type="entry name" value="SPASM/twitch_domain_containing"/>
    <property type="match status" value="1"/>
</dbReference>
<evidence type="ECO:0000313" key="7">
    <source>
        <dbReference type="EMBL" id="HIW87503.1"/>
    </source>
</evidence>
<dbReference type="Pfam" id="PF04055">
    <property type="entry name" value="Radical_SAM"/>
    <property type="match status" value="1"/>
</dbReference>
<evidence type="ECO:0000256" key="1">
    <source>
        <dbReference type="ARBA" id="ARBA00001966"/>
    </source>
</evidence>
<dbReference type="InterPro" id="IPR058240">
    <property type="entry name" value="rSAM_sf"/>
</dbReference>
<keyword evidence="2" id="KW-0949">S-adenosyl-L-methionine</keyword>
<comment type="caution">
    <text evidence="7">The sequence shown here is derived from an EMBL/GenBank/DDBJ whole genome shotgun (WGS) entry which is preliminary data.</text>
</comment>
<dbReference type="InterPro" id="IPR050377">
    <property type="entry name" value="Radical_SAM_PqqE_MftC-like"/>
</dbReference>
<dbReference type="InterPro" id="IPR007197">
    <property type="entry name" value="rSAM"/>
</dbReference>
<dbReference type="PANTHER" id="PTHR11228:SF7">
    <property type="entry name" value="PQQA PEPTIDE CYCLASE"/>
    <property type="match status" value="1"/>
</dbReference>
<dbReference type="InterPro" id="IPR013785">
    <property type="entry name" value="Aldolase_TIM"/>
</dbReference>
<dbReference type="GO" id="GO:0046872">
    <property type="term" value="F:metal ion binding"/>
    <property type="evidence" value="ECO:0007669"/>
    <property type="project" value="UniProtKB-KW"/>
</dbReference>
<gene>
    <name evidence="7" type="ORF">IAC47_04425</name>
</gene>
<name>A0A9D1RI48_9BACT</name>
<sequence>MALKQMVYLAQWFVKARFFGIKRPLQSVVFISDKCNLACKHCSVYNYENPNVKTFEQIKQELEYCYGLGSRFVDFEGGEPFIWEDNGKRIDDLVDLAKSIGFFSCTITTNAQREFKNSRADSIWVSLDGIGQYHEQIRGKGTFERLEKNIASCNHKALSVNMVINTLNYQAVGKTIEYVKKNPYIKSISLNFHTPFKGTEYLALDQNKKAEIIDMIISYKKKSYPIMNSVAGLKKMKNMDFKPQCWVTNFIFSDGTKKTQCIGNEEGVCDKCGFCMAGEMNALFNFHPGTVIAGLK</sequence>
<keyword evidence="4" id="KW-0408">Iron</keyword>
<comment type="cofactor">
    <cofactor evidence="1">
        <name>[4Fe-4S] cluster</name>
        <dbReference type="ChEBI" id="CHEBI:49883"/>
    </cofactor>
</comment>
<reference evidence="7" key="2">
    <citation type="submission" date="2021-04" db="EMBL/GenBank/DDBJ databases">
        <authorList>
            <person name="Gilroy R."/>
        </authorList>
    </citation>
    <scope>NUCLEOTIDE SEQUENCE</scope>
    <source>
        <strain evidence="7">Gambia16-930</strain>
    </source>
</reference>
<feature type="non-terminal residue" evidence="7">
    <location>
        <position position="296"/>
    </location>
</feature>
<organism evidence="7 8">
    <name type="scientific">Candidatus Onthomorpha intestinigallinarum</name>
    <dbReference type="NCBI Taxonomy" id="2840880"/>
    <lineage>
        <taxon>Bacteria</taxon>
        <taxon>Pseudomonadati</taxon>
        <taxon>Bacteroidota</taxon>
        <taxon>Bacteroidia</taxon>
        <taxon>Bacteroidales</taxon>
        <taxon>Candidatus Onthomorpha</taxon>
    </lineage>
</organism>
<proteinExistence type="predicted"/>
<reference evidence="7" key="1">
    <citation type="journal article" date="2021" name="PeerJ">
        <title>Extensive microbial diversity within the chicken gut microbiome revealed by metagenomics and culture.</title>
        <authorList>
            <person name="Gilroy R."/>
            <person name="Ravi A."/>
            <person name="Getino M."/>
            <person name="Pursley I."/>
            <person name="Horton D.L."/>
            <person name="Alikhan N.F."/>
            <person name="Baker D."/>
            <person name="Gharbi K."/>
            <person name="Hall N."/>
            <person name="Watson M."/>
            <person name="Adriaenssens E.M."/>
            <person name="Foster-Nyarko E."/>
            <person name="Jarju S."/>
            <person name="Secka A."/>
            <person name="Antonio M."/>
            <person name="Oren A."/>
            <person name="Chaudhuri R.R."/>
            <person name="La Ragione R."/>
            <person name="Hildebrand F."/>
            <person name="Pallen M.J."/>
        </authorList>
    </citation>
    <scope>NUCLEOTIDE SEQUENCE</scope>
    <source>
        <strain evidence="7">Gambia16-930</strain>
    </source>
</reference>
<accession>A0A9D1RI48</accession>
<dbReference type="SFLD" id="SFLDS00029">
    <property type="entry name" value="Radical_SAM"/>
    <property type="match status" value="1"/>
</dbReference>
<dbReference type="GO" id="GO:0003824">
    <property type="term" value="F:catalytic activity"/>
    <property type="evidence" value="ECO:0007669"/>
    <property type="project" value="InterPro"/>
</dbReference>
<protein>
    <submittedName>
        <fullName evidence="7">Radical SAM protein</fullName>
    </submittedName>
</protein>
<dbReference type="CDD" id="cd01335">
    <property type="entry name" value="Radical_SAM"/>
    <property type="match status" value="1"/>
</dbReference>
<dbReference type="PROSITE" id="PS51918">
    <property type="entry name" value="RADICAL_SAM"/>
    <property type="match status" value="1"/>
</dbReference>
<keyword evidence="5" id="KW-0411">Iron-sulfur</keyword>
<dbReference type="SUPFAM" id="SSF102114">
    <property type="entry name" value="Radical SAM enzymes"/>
    <property type="match status" value="1"/>
</dbReference>
<evidence type="ECO:0000256" key="4">
    <source>
        <dbReference type="ARBA" id="ARBA00023004"/>
    </source>
</evidence>
<dbReference type="Gene3D" id="3.20.20.70">
    <property type="entry name" value="Aldolase class I"/>
    <property type="match status" value="1"/>
</dbReference>
<feature type="domain" description="Radical SAM core" evidence="6">
    <location>
        <begin position="20"/>
        <end position="225"/>
    </location>
</feature>
<keyword evidence="3" id="KW-0479">Metal-binding</keyword>
<evidence type="ECO:0000256" key="2">
    <source>
        <dbReference type="ARBA" id="ARBA00022691"/>
    </source>
</evidence>
<dbReference type="EMBL" id="DXGG01000138">
    <property type="protein sequence ID" value="HIW87503.1"/>
    <property type="molecule type" value="Genomic_DNA"/>
</dbReference>
<dbReference type="PANTHER" id="PTHR11228">
    <property type="entry name" value="RADICAL SAM DOMAIN PROTEIN"/>
    <property type="match status" value="1"/>
</dbReference>
<evidence type="ECO:0000313" key="8">
    <source>
        <dbReference type="Proteomes" id="UP000824267"/>
    </source>
</evidence>
<dbReference type="GO" id="GO:0051536">
    <property type="term" value="F:iron-sulfur cluster binding"/>
    <property type="evidence" value="ECO:0007669"/>
    <property type="project" value="UniProtKB-KW"/>
</dbReference>
<evidence type="ECO:0000259" key="6">
    <source>
        <dbReference type="PROSITE" id="PS51918"/>
    </source>
</evidence>
<evidence type="ECO:0000256" key="5">
    <source>
        <dbReference type="ARBA" id="ARBA00023014"/>
    </source>
</evidence>
<evidence type="ECO:0000256" key="3">
    <source>
        <dbReference type="ARBA" id="ARBA00022723"/>
    </source>
</evidence>
<dbReference type="Proteomes" id="UP000824267">
    <property type="component" value="Unassembled WGS sequence"/>
</dbReference>
<dbReference type="AlphaFoldDB" id="A0A9D1RI48"/>